<accession>A0A1Y6CRM4</accession>
<sequence>MRRLIVLIFAIAINANAREVCNSVPIGLEQPDRLACNQPAPKPKPKKVYHLVNEFLDSVNNVMFCLSASDSLTDTSNQSCIVVKNKKFSLRHSGPNNWFDYMNMNFHGKLESKISSESYDFNFKTVENLPALKIVSIQRFNSLLEDYSDEPDWYLEELQKCEGRYNSCKAKAKFIVDWMSWWGYLVSDNLYTRCEKDKPDCIKIAKTKRKISEKMIYQGMRRVSGGGSGSGGSNPPGNGGGGGISAPIAGGSGNTCYGWNRVCIGNNECTRRWQEQKCD</sequence>
<dbReference type="RefSeq" id="WP_132325731.1">
    <property type="nucleotide sequence ID" value="NZ_FWZT01000054.1"/>
</dbReference>
<reference evidence="3" key="1">
    <citation type="submission" date="2017-04" db="EMBL/GenBank/DDBJ databases">
        <authorList>
            <person name="Varghese N."/>
            <person name="Submissions S."/>
        </authorList>
    </citation>
    <scope>NUCLEOTIDE SEQUENCE [LARGE SCALE GENOMIC DNA]</scope>
    <source>
        <strain evidence="3">RKEM611</strain>
    </source>
</reference>
<keyword evidence="3" id="KW-1185">Reference proteome</keyword>
<name>A0A1Y6CRM4_9BACT</name>
<proteinExistence type="predicted"/>
<feature type="region of interest" description="Disordered" evidence="1">
    <location>
        <begin position="223"/>
        <end position="244"/>
    </location>
</feature>
<evidence type="ECO:0000256" key="1">
    <source>
        <dbReference type="SAM" id="MobiDB-lite"/>
    </source>
</evidence>
<dbReference type="EMBL" id="FWZT01000054">
    <property type="protein sequence ID" value="SMF84369.1"/>
    <property type="molecule type" value="Genomic_DNA"/>
</dbReference>
<dbReference type="Proteomes" id="UP000192907">
    <property type="component" value="Unassembled WGS sequence"/>
</dbReference>
<feature type="compositionally biased region" description="Gly residues" evidence="1">
    <location>
        <begin position="224"/>
        <end position="244"/>
    </location>
</feature>
<dbReference type="AlphaFoldDB" id="A0A1Y6CRM4"/>
<evidence type="ECO:0000313" key="2">
    <source>
        <dbReference type="EMBL" id="SMF84369.1"/>
    </source>
</evidence>
<evidence type="ECO:0000313" key="3">
    <source>
        <dbReference type="Proteomes" id="UP000192907"/>
    </source>
</evidence>
<gene>
    <name evidence="2" type="ORF">SAMN06296036_1542</name>
</gene>
<organism evidence="2 3">
    <name type="scientific">Pseudobacteriovorax antillogorgiicola</name>
    <dbReference type="NCBI Taxonomy" id="1513793"/>
    <lineage>
        <taxon>Bacteria</taxon>
        <taxon>Pseudomonadati</taxon>
        <taxon>Bdellovibrionota</taxon>
        <taxon>Oligoflexia</taxon>
        <taxon>Oligoflexales</taxon>
        <taxon>Pseudobacteriovoracaceae</taxon>
        <taxon>Pseudobacteriovorax</taxon>
    </lineage>
</organism>
<protein>
    <submittedName>
        <fullName evidence="2">Uncharacterized protein</fullName>
    </submittedName>
</protein>